<proteinExistence type="predicted"/>
<gene>
    <name evidence="1" type="ORF">Athai_13880</name>
</gene>
<dbReference type="KEGG" id="atl:Athai_13880"/>
<keyword evidence="2" id="KW-1185">Reference proteome</keyword>
<evidence type="ECO:0000313" key="2">
    <source>
        <dbReference type="Proteomes" id="UP000611640"/>
    </source>
</evidence>
<organism evidence="1 2">
    <name type="scientific">Actinocatenispora thailandica</name>
    <dbReference type="NCBI Taxonomy" id="227318"/>
    <lineage>
        <taxon>Bacteria</taxon>
        <taxon>Bacillati</taxon>
        <taxon>Actinomycetota</taxon>
        <taxon>Actinomycetes</taxon>
        <taxon>Micromonosporales</taxon>
        <taxon>Micromonosporaceae</taxon>
        <taxon>Actinocatenispora</taxon>
    </lineage>
</organism>
<name>A0A7R7DLI0_9ACTN</name>
<accession>A0A7R7DLI0</accession>
<evidence type="ECO:0000313" key="1">
    <source>
        <dbReference type="EMBL" id="BCJ33885.1"/>
    </source>
</evidence>
<dbReference type="AlphaFoldDB" id="A0A7R7DLI0"/>
<reference evidence="1 2" key="1">
    <citation type="submission" date="2020-08" db="EMBL/GenBank/DDBJ databases">
        <title>Whole genome shotgun sequence of Actinocatenispora thailandica NBRC 105041.</title>
        <authorList>
            <person name="Komaki H."/>
            <person name="Tamura T."/>
        </authorList>
    </citation>
    <scope>NUCLEOTIDE SEQUENCE [LARGE SCALE GENOMIC DNA]</scope>
    <source>
        <strain evidence="1 2">NBRC 105041</strain>
    </source>
</reference>
<dbReference type="EMBL" id="AP023355">
    <property type="protein sequence ID" value="BCJ33885.1"/>
    <property type="molecule type" value="Genomic_DNA"/>
</dbReference>
<sequence>MTIRVAYSDRDVEEVTAAIGRPSGAQPAPATDADIANLERRTAEPARKHVDGVVTALRNNGFTGYNPVSRDPKRKSNRDYLRWELRWPNGTVTSLYQEPSGVLGTHAKMVEDRPEYFFIQYGVDTDGDDVTAEDVAAELARYVDRIRTFDASRPAHRR</sequence>
<dbReference type="Proteomes" id="UP000611640">
    <property type="component" value="Chromosome"/>
</dbReference>
<protein>
    <submittedName>
        <fullName evidence="1">Uncharacterized protein</fullName>
    </submittedName>
</protein>
<dbReference type="RefSeq" id="WP_203960703.1">
    <property type="nucleotide sequence ID" value="NZ_AP023355.1"/>
</dbReference>